<evidence type="ECO:0000256" key="5">
    <source>
        <dbReference type="ARBA" id="ARBA00022692"/>
    </source>
</evidence>
<feature type="transmembrane region" description="Helical" evidence="8">
    <location>
        <begin position="313"/>
        <end position="331"/>
    </location>
</feature>
<dbReference type="Pfam" id="PF13231">
    <property type="entry name" value="PMT_2"/>
    <property type="match status" value="1"/>
</dbReference>
<keyword evidence="6 8" id="KW-1133">Transmembrane helix</keyword>
<organism evidence="10 11">
    <name type="scientific">Methylomonas koyamae</name>
    <dbReference type="NCBI Taxonomy" id="702114"/>
    <lineage>
        <taxon>Bacteria</taxon>
        <taxon>Pseudomonadati</taxon>
        <taxon>Pseudomonadota</taxon>
        <taxon>Gammaproteobacteria</taxon>
        <taxon>Methylococcales</taxon>
        <taxon>Methylococcaceae</taxon>
        <taxon>Methylomonas</taxon>
    </lineage>
</organism>
<protein>
    <recommendedName>
        <fullName evidence="9">Glycosyltransferase RgtA/B/C/D-like domain-containing protein</fullName>
    </recommendedName>
</protein>
<dbReference type="GO" id="GO:0009103">
    <property type="term" value="P:lipopolysaccharide biosynthetic process"/>
    <property type="evidence" value="ECO:0007669"/>
    <property type="project" value="UniProtKB-ARBA"/>
</dbReference>
<dbReference type="EMBL" id="LUUK01000179">
    <property type="protein sequence ID" value="OAI17170.1"/>
    <property type="molecule type" value="Genomic_DNA"/>
</dbReference>
<feature type="transmembrane region" description="Helical" evidence="8">
    <location>
        <begin position="201"/>
        <end position="218"/>
    </location>
</feature>
<keyword evidence="7 8" id="KW-0472">Membrane</keyword>
<dbReference type="PANTHER" id="PTHR33908:SF11">
    <property type="entry name" value="MEMBRANE PROTEIN"/>
    <property type="match status" value="1"/>
</dbReference>
<evidence type="ECO:0000256" key="1">
    <source>
        <dbReference type="ARBA" id="ARBA00004651"/>
    </source>
</evidence>
<evidence type="ECO:0000256" key="8">
    <source>
        <dbReference type="SAM" id="Phobius"/>
    </source>
</evidence>
<evidence type="ECO:0000256" key="3">
    <source>
        <dbReference type="ARBA" id="ARBA00022676"/>
    </source>
</evidence>
<feature type="transmembrane region" description="Helical" evidence="8">
    <location>
        <begin position="20"/>
        <end position="41"/>
    </location>
</feature>
<dbReference type="OrthoDB" id="108054at2"/>
<dbReference type="AlphaFoldDB" id="A0A177NJE5"/>
<keyword evidence="3" id="KW-0328">Glycosyltransferase</keyword>
<feature type="transmembrane region" description="Helical" evidence="8">
    <location>
        <begin position="125"/>
        <end position="147"/>
    </location>
</feature>
<dbReference type="RefSeq" id="WP_064029680.1">
    <property type="nucleotide sequence ID" value="NZ_LUUK01000179.1"/>
</dbReference>
<evidence type="ECO:0000256" key="2">
    <source>
        <dbReference type="ARBA" id="ARBA00022475"/>
    </source>
</evidence>
<evidence type="ECO:0000313" key="10">
    <source>
        <dbReference type="EMBL" id="OAI17170.1"/>
    </source>
</evidence>
<evidence type="ECO:0000259" key="9">
    <source>
        <dbReference type="Pfam" id="PF13231"/>
    </source>
</evidence>
<comment type="subcellular location">
    <subcellularLocation>
        <location evidence="1">Cell membrane</location>
        <topology evidence="1">Multi-pass membrane protein</topology>
    </subcellularLocation>
</comment>
<sequence length="509" mass="57855">MSSAGFEHWLDSVHRWRWPLLLAILALRIGFLAFNGLDLIGDESYYWDWSRRPDWCYYSKPPMVAWLIGASTWSFGDTAWAVRLPAVLLGTGFLYYLHATARAFYGTRAAALTLLLVLATPNNVLANFLMTIDPPLYCFWIAAVYYLRRAVFDGHQRAWLWAGCATALALLSKQAALLQPLALAVFLSASAARRRHFRGDFWRYLAPVVLAAVPILVWNDQHDWVMFGHSKSHFGNEGEFDAWRRLRDVRDFWFYQLLLLNPLMFVLTLATALRGLSGFRQWDDERRFLWLMGPAWLLLILALSFGQKVQGNWPMPFYFTGLILVAGAAPAPGRWLKAGLAVGLAMVLLTYALPAVLQALNLQNSKLDPTKRFKQWRVLAERIDTYRTESGSDRPVLVTVGHRFLASQLAFYLPDHPRVYRYEASGGVTSQYEVWPGPNERLGQPAFLVADIQAARFDKRWSDSLEGLTLLGEVADPAKPSTKYYVYRAEKLKAWPAPLTLHQEGHASP</sequence>
<proteinExistence type="predicted"/>
<dbReference type="GO" id="GO:0016763">
    <property type="term" value="F:pentosyltransferase activity"/>
    <property type="evidence" value="ECO:0007669"/>
    <property type="project" value="TreeGrafter"/>
</dbReference>
<reference evidence="11" key="1">
    <citation type="submission" date="2016-03" db="EMBL/GenBank/DDBJ databases">
        <authorList>
            <person name="Heylen K."/>
            <person name="De Vos P."/>
            <person name="Vekeman B."/>
        </authorList>
    </citation>
    <scope>NUCLEOTIDE SEQUENCE [LARGE SCALE GENOMIC DNA]</scope>
    <source>
        <strain evidence="11">R-45383</strain>
    </source>
</reference>
<keyword evidence="11" id="KW-1185">Reference proteome</keyword>
<feature type="transmembrane region" description="Helical" evidence="8">
    <location>
        <begin position="94"/>
        <end position="118"/>
    </location>
</feature>
<keyword evidence="2" id="KW-1003">Cell membrane</keyword>
<feature type="transmembrane region" description="Helical" evidence="8">
    <location>
        <begin position="288"/>
        <end position="307"/>
    </location>
</feature>
<dbReference type="STRING" id="702114.A1355_08315"/>
<comment type="caution">
    <text evidence="10">The sequence shown here is derived from an EMBL/GenBank/DDBJ whole genome shotgun (WGS) entry which is preliminary data.</text>
</comment>
<keyword evidence="4" id="KW-0808">Transferase</keyword>
<dbReference type="InterPro" id="IPR050297">
    <property type="entry name" value="LipidA_mod_glycosyltrf_83"/>
</dbReference>
<evidence type="ECO:0000256" key="4">
    <source>
        <dbReference type="ARBA" id="ARBA00022679"/>
    </source>
</evidence>
<dbReference type="Proteomes" id="UP000077628">
    <property type="component" value="Unassembled WGS sequence"/>
</dbReference>
<dbReference type="InterPro" id="IPR038731">
    <property type="entry name" value="RgtA/B/C-like"/>
</dbReference>
<dbReference type="PANTHER" id="PTHR33908">
    <property type="entry name" value="MANNOSYLTRANSFERASE YKCB-RELATED"/>
    <property type="match status" value="1"/>
</dbReference>
<name>A0A177NJE5_9GAMM</name>
<keyword evidence="5 8" id="KW-0812">Transmembrane</keyword>
<feature type="transmembrane region" description="Helical" evidence="8">
    <location>
        <begin position="338"/>
        <end position="357"/>
    </location>
</feature>
<feature type="transmembrane region" description="Helical" evidence="8">
    <location>
        <begin position="253"/>
        <end position="276"/>
    </location>
</feature>
<gene>
    <name evidence="10" type="ORF">A1355_08315</name>
</gene>
<accession>A0A177NJE5</accession>
<evidence type="ECO:0000256" key="7">
    <source>
        <dbReference type="ARBA" id="ARBA00023136"/>
    </source>
</evidence>
<dbReference type="GO" id="GO:0005886">
    <property type="term" value="C:plasma membrane"/>
    <property type="evidence" value="ECO:0007669"/>
    <property type="project" value="UniProtKB-SubCell"/>
</dbReference>
<evidence type="ECO:0000256" key="6">
    <source>
        <dbReference type="ARBA" id="ARBA00022989"/>
    </source>
</evidence>
<feature type="domain" description="Glycosyltransferase RgtA/B/C/D-like" evidence="9">
    <location>
        <begin position="59"/>
        <end position="218"/>
    </location>
</feature>
<evidence type="ECO:0000313" key="11">
    <source>
        <dbReference type="Proteomes" id="UP000077628"/>
    </source>
</evidence>